<keyword evidence="6 9" id="KW-1133">Transmembrane helix</keyword>
<keyword evidence="3" id="KW-1003">Cell membrane</keyword>
<dbReference type="GO" id="GO:0043953">
    <property type="term" value="P:protein transport by the Tat complex"/>
    <property type="evidence" value="ECO:0007669"/>
    <property type="project" value="InterPro"/>
</dbReference>
<dbReference type="AlphaFoldDB" id="A0A1F6U005"/>
<evidence type="ECO:0000256" key="9">
    <source>
        <dbReference type="SAM" id="Phobius"/>
    </source>
</evidence>
<evidence type="ECO:0000256" key="5">
    <source>
        <dbReference type="ARBA" id="ARBA00022927"/>
    </source>
</evidence>
<keyword evidence="4 9" id="KW-0812">Transmembrane</keyword>
<evidence type="ECO:0000256" key="4">
    <source>
        <dbReference type="ARBA" id="ARBA00022692"/>
    </source>
</evidence>
<gene>
    <name evidence="10" type="ORF">A3A87_02805</name>
</gene>
<keyword evidence="5" id="KW-0653">Protein transport</keyword>
<keyword evidence="7" id="KW-0811">Translocation</keyword>
<evidence type="ECO:0000313" key="11">
    <source>
        <dbReference type="Proteomes" id="UP000179037"/>
    </source>
</evidence>
<dbReference type="GO" id="GO:0008320">
    <property type="term" value="F:protein transmembrane transporter activity"/>
    <property type="evidence" value="ECO:0007669"/>
    <property type="project" value="InterPro"/>
</dbReference>
<dbReference type="Proteomes" id="UP000179037">
    <property type="component" value="Unassembled WGS sequence"/>
</dbReference>
<accession>A0A1F6U005</accession>
<dbReference type="InterPro" id="IPR003369">
    <property type="entry name" value="TatA/B/E"/>
</dbReference>
<dbReference type="Gene3D" id="1.20.5.3310">
    <property type="match status" value="1"/>
</dbReference>
<proteinExistence type="predicted"/>
<dbReference type="PANTHER" id="PTHR33162">
    <property type="entry name" value="SEC-INDEPENDENT PROTEIN TRANSLOCASE PROTEIN TATA, CHLOROPLASTIC"/>
    <property type="match status" value="1"/>
</dbReference>
<comment type="caution">
    <text evidence="10">The sequence shown here is derived from an EMBL/GenBank/DDBJ whole genome shotgun (WGS) entry which is preliminary data.</text>
</comment>
<dbReference type="Pfam" id="PF02416">
    <property type="entry name" value="TatA_B_E"/>
    <property type="match status" value="1"/>
</dbReference>
<comment type="subcellular location">
    <subcellularLocation>
        <location evidence="1">Membrane</location>
        <topology evidence="1">Single-pass membrane protein</topology>
    </subcellularLocation>
</comment>
<dbReference type="STRING" id="1817768.A3A87_02805"/>
<name>A0A1F6U005_9PROT</name>
<sequence>MFDIGFSELVVIGLIALIVLGPKRLPEVARTAGRWMGQLRRFIADVKQDLDREMHSEDLA</sequence>
<protein>
    <submittedName>
        <fullName evidence="10">Twin arginine-targeting protein translocase TatB</fullName>
    </submittedName>
</protein>
<keyword evidence="8 9" id="KW-0472">Membrane</keyword>
<evidence type="ECO:0000313" key="10">
    <source>
        <dbReference type="EMBL" id="OGI50714.1"/>
    </source>
</evidence>
<dbReference type="InterPro" id="IPR018448">
    <property type="entry name" value="TatB"/>
</dbReference>
<evidence type="ECO:0000256" key="6">
    <source>
        <dbReference type="ARBA" id="ARBA00022989"/>
    </source>
</evidence>
<reference evidence="10 11" key="1">
    <citation type="journal article" date="2016" name="Nat. Commun.">
        <title>Thousands of microbial genomes shed light on interconnected biogeochemical processes in an aquifer system.</title>
        <authorList>
            <person name="Anantharaman K."/>
            <person name="Brown C.T."/>
            <person name="Hug L.A."/>
            <person name="Sharon I."/>
            <person name="Castelle C.J."/>
            <person name="Probst A.J."/>
            <person name="Thomas B.C."/>
            <person name="Singh A."/>
            <person name="Wilkins M.J."/>
            <person name="Karaoz U."/>
            <person name="Brodie E.L."/>
            <person name="Williams K.H."/>
            <person name="Hubbard S.S."/>
            <person name="Banfield J.F."/>
        </authorList>
    </citation>
    <scope>NUCLEOTIDE SEQUENCE [LARGE SCALE GENOMIC DNA]</scope>
</reference>
<evidence type="ECO:0000256" key="8">
    <source>
        <dbReference type="ARBA" id="ARBA00023136"/>
    </source>
</evidence>
<evidence type="ECO:0000256" key="2">
    <source>
        <dbReference type="ARBA" id="ARBA00022448"/>
    </source>
</evidence>
<organism evidence="10 11">
    <name type="scientific">Candidatus Muproteobacteria bacterium RIFCSPLOWO2_01_FULL_60_18</name>
    <dbReference type="NCBI Taxonomy" id="1817768"/>
    <lineage>
        <taxon>Bacteria</taxon>
        <taxon>Pseudomonadati</taxon>
        <taxon>Pseudomonadota</taxon>
        <taxon>Candidatus Muproteobacteria</taxon>
    </lineage>
</organism>
<feature type="non-terminal residue" evidence="10">
    <location>
        <position position="60"/>
    </location>
</feature>
<feature type="transmembrane region" description="Helical" evidence="9">
    <location>
        <begin position="6"/>
        <end position="25"/>
    </location>
</feature>
<evidence type="ECO:0000256" key="1">
    <source>
        <dbReference type="ARBA" id="ARBA00004167"/>
    </source>
</evidence>
<dbReference type="NCBIfam" id="TIGR01410">
    <property type="entry name" value="tatB"/>
    <property type="match status" value="1"/>
</dbReference>
<dbReference type="EMBL" id="MFTC01000062">
    <property type="protein sequence ID" value="OGI50714.1"/>
    <property type="molecule type" value="Genomic_DNA"/>
</dbReference>
<keyword evidence="2" id="KW-0813">Transport</keyword>
<evidence type="ECO:0000256" key="7">
    <source>
        <dbReference type="ARBA" id="ARBA00023010"/>
    </source>
</evidence>
<dbReference type="PANTHER" id="PTHR33162:SF1">
    <property type="entry name" value="SEC-INDEPENDENT PROTEIN TRANSLOCASE PROTEIN TATA, CHLOROPLASTIC"/>
    <property type="match status" value="1"/>
</dbReference>
<dbReference type="PRINTS" id="PR01506">
    <property type="entry name" value="TATBPROTEIN"/>
</dbReference>
<evidence type="ECO:0000256" key="3">
    <source>
        <dbReference type="ARBA" id="ARBA00022475"/>
    </source>
</evidence>
<dbReference type="GO" id="GO:0016020">
    <property type="term" value="C:membrane"/>
    <property type="evidence" value="ECO:0007669"/>
    <property type="project" value="UniProtKB-SubCell"/>
</dbReference>